<evidence type="ECO:0000259" key="2">
    <source>
        <dbReference type="SMART" id="SM00849"/>
    </source>
</evidence>
<dbReference type="Gene3D" id="3.60.15.10">
    <property type="entry name" value="Ribonuclease Z/Hydroxyacylglutathione hydrolase-like"/>
    <property type="match status" value="1"/>
</dbReference>
<dbReference type="InterPro" id="IPR050855">
    <property type="entry name" value="NDM-1-like"/>
</dbReference>
<comment type="caution">
    <text evidence="3">The sequence shown here is derived from an EMBL/GenBank/DDBJ whole genome shotgun (WGS) entry which is preliminary data.</text>
</comment>
<keyword evidence="4" id="KW-1185">Reference proteome</keyword>
<feature type="domain" description="Metallo-beta-lactamase" evidence="2">
    <location>
        <begin position="44"/>
        <end position="231"/>
    </location>
</feature>
<keyword evidence="1" id="KW-0732">Signal</keyword>
<dbReference type="AlphaFoldDB" id="A0A2T0VTF8"/>
<evidence type="ECO:0000313" key="4">
    <source>
        <dbReference type="Proteomes" id="UP000238007"/>
    </source>
</evidence>
<dbReference type="RefSeq" id="WP_106359297.1">
    <property type="nucleotide sequence ID" value="NZ_PVTP01000018.1"/>
</dbReference>
<dbReference type="CDD" id="cd07739">
    <property type="entry name" value="metallo-hydrolase-like_MBL-fold"/>
    <property type="match status" value="1"/>
</dbReference>
<dbReference type="Proteomes" id="UP000238007">
    <property type="component" value="Unassembled WGS sequence"/>
</dbReference>
<organism evidence="3 4">
    <name type="scientific">Yoonia maritima</name>
    <dbReference type="NCBI Taxonomy" id="1435347"/>
    <lineage>
        <taxon>Bacteria</taxon>
        <taxon>Pseudomonadati</taxon>
        <taxon>Pseudomonadota</taxon>
        <taxon>Alphaproteobacteria</taxon>
        <taxon>Rhodobacterales</taxon>
        <taxon>Paracoccaceae</taxon>
        <taxon>Yoonia</taxon>
    </lineage>
</organism>
<proteinExistence type="predicted"/>
<dbReference type="PANTHER" id="PTHR42951:SF14">
    <property type="entry name" value="METALLO-BETA-LACTAMASE SUPERFAMILY PROTEIN"/>
    <property type="match status" value="1"/>
</dbReference>
<gene>
    <name evidence="3" type="ORF">CLV80_11836</name>
</gene>
<accession>A0A2T0VTF8</accession>
<dbReference type="PROSITE" id="PS51318">
    <property type="entry name" value="TAT"/>
    <property type="match status" value="1"/>
</dbReference>
<dbReference type="GO" id="GO:0016787">
    <property type="term" value="F:hydrolase activity"/>
    <property type="evidence" value="ECO:0007669"/>
    <property type="project" value="UniProtKB-KW"/>
</dbReference>
<dbReference type="InterPro" id="IPR001279">
    <property type="entry name" value="Metallo-B-lactamas"/>
</dbReference>
<evidence type="ECO:0000313" key="3">
    <source>
        <dbReference type="EMBL" id="PRY74399.1"/>
    </source>
</evidence>
<dbReference type="Pfam" id="PF00753">
    <property type="entry name" value="Lactamase_B"/>
    <property type="match status" value="1"/>
</dbReference>
<dbReference type="InterPro" id="IPR006311">
    <property type="entry name" value="TAT_signal"/>
</dbReference>
<dbReference type="OrthoDB" id="8441428at2"/>
<protein>
    <submittedName>
        <fullName evidence="3">Glyoxylase-like metal-dependent hydrolase (Beta-lactamase superfamily II)</fullName>
    </submittedName>
</protein>
<name>A0A2T0VTF8_9RHOB</name>
<dbReference type="SUPFAM" id="SSF56281">
    <property type="entry name" value="Metallo-hydrolase/oxidoreductase"/>
    <property type="match status" value="1"/>
</dbReference>
<evidence type="ECO:0000256" key="1">
    <source>
        <dbReference type="SAM" id="SignalP"/>
    </source>
</evidence>
<dbReference type="PANTHER" id="PTHR42951">
    <property type="entry name" value="METALLO-BETA-LACTAMASE DOMAIN-CONTAINING"/>
    <property type="match status" value="1"/>
</dbReference>
<sequence>MNRRDFLASIGASGAAATFLSPSNALAASSLDIQDFRSGPDGFFRAPVLVTGPSEAVLIDGGFNYPDGRALADAISATGKTLTTIYISQSDPDYYFSLKPVVERFPDAQVIAASATRAAIDGNIAKKLEAWGPQLGENGPQSLEDIILPQPFDGSSLSVDGETIDIVTSTELDNRRYLWVPSREAIIGGVMIFSGTHVWVADTPTPESRAAWVRELEKMLDRNPKVAIAGHATVDAPSGVDAITYTRDYLLTFEEELAKATDGDALIQAMQARYPNADMGLALDIGAKVAKGEMSWG</sequence>
<reference evidence="3 4" key="1">
    <citation type="submission" date="2018-03" db="EMBL/GenBank/DDBJ databases">
        <title>Genomic Encyclopedia of Archaeal and Bacterial Type Strains, Phase II (KMG-II): from individual species to whole genera.</title>
        <authorList>
            <person name="Goeker M."/>
        </authorList>
    </citation>
    <scope>NUCLEOTIDE SEQUENCE [LARGE SCALE GENOMIC DNA]</scope>
    <source>
        <strain evidence="3 4">DSM 101533</strain>
    </source>
</reference>
<dbReference type="SMART" id="SM00849">
    <property type="entry name" value="Lactamase_B"/>
    <property type="match status" value="1"/>
</dbReference>
<dbReference type="EMBL" id="PVTP01000018">
    <property type="protein sequence ID" value="PRY74399.1"/>
    <property type="molecule type" value="Genomic_DNA"/>
</dbReference>
<feature type="signal peptide" evidence="1">
    <location>
        <begin position="1"/>
        <end position="27"/>
    </location>
</feature>
<keyword evidence="3" id="KW-0378">Hydrolase</keyword>
<dbReference type="InterPro" id="IPR036866">
    <property type="entry name" value="RibonucZ/Hydroxyglut_hydro"/>
</dbReference>
<feature type="chain" id="PRO_5015648973" evidence="1">
    <location>
        <begin position="28"/>
        <end position="297"/>
    </location>
</feature>